<evidence type="ECO:0000256" key="1">
    <source>
        <dbReference type="SAM" id="MobiDB-lite"/>
    </source>
</evidence>
<protein>
    <submittedName>
        <fullName evidence="2">Uncharacterized protein</fullName>
    </submittedName>
</protein>
<organism evidence="2">
    <name type="scientific">viral metagenome</name>
    <dbReference type="NCBI Taxonomy" id="1070528"/>
    <lineage>
        <taxon>unclassified sequences</taxon>
        <taxon>metagenomes</taxon>
        <taxon>organismal metagenomes</taxon>
    </lineage>
</organism>
<feature type="region of interest" description="Disordered" evidence="1">
    <location>
        <begin position="28"/>
        <end position="49"/>
    </location>
</feature>
<name>A0A6C0KFU2_9ZZZZ</name>
<reference evidence="2" key="1">
    <citation type="journal article" date="2020" name="Nature">
        <title>Giant virus diversity and host interactions through global metagenomics.</title>
        <authorList>
            <person name="Schulz F."/>
            <person name="Roux S."/>
            <person name="Paez-Espino D."/>
            <person name="Jungbluth S."/>
            <person name="Walsh D.A."/>
            <person name="Denef V.J."/>
            <person name="McMahon K.D."/>
            <person name="Konstantinidis K.T."/>
            <person name="Eloe-Fadrosh E.A."/>
            <person name="Kyrpides N.C."/>
            <person name="Woyke T."/>
        </authorList>
    </citation>
    <scope>NUCLEOTIDE SEQUENCE</scope>
    <source>
        <strain evidence="2">GVMAG-S-3300011013-78</strain>
    </source>
</reference>
<dbReference type="AlphaFoldDB" id="A0A6C0KFU2"/>
<proteinExistence type="predicted"/>
<evidence type="ECO:0000313" key="2">
    <source>
        <dbReference type="EMBL" id="QHU16213.1"/>
    </source>
</evidence>
<dbReference type="EMBL" id="MN740877">
    <property type="protein sequence ID" value="QHU16213.1"/>
    <property type="molecule type" value="Genomic_DNA"/>
</dbReference>
<sequence length="49" mass="5006">MGSKAARHTTLITNLGYNNSGFNQAGLPPKPVGGILPRPLGIGKKSTSS</sequence>
<accession>A0A6C0KFU2</accession>